<keyword evidence="7" id="KW-0276">Fatty acid metabolism</keyword>
<comment type="similarity">
    <text evidence="2">Belongs to the short-chain dehydrogenases/reductases (SDR) family.</text>
</comment>
<dbReference type="PRINTS" id="PR00081">
    <property type="entry name" value="GDHRDH"/>
</dbReference>
<dbReference type="Proteomes" id="UP001145742">
    <property type="component" value="Unassembled WGS sequence"/>
</dbReference>
<sequence>MGHDVPVPQHMALPGLVGETPAAHIAENLLKAKEIALSDSRVPEQLRNYLQKALDVALGLDPYLDAMATSKRKTSPHHIPRDTEGAESRVRLQEAHACGSLNGELVNQEDKIAPDWCKGQIFRMFVHMIRARKILLIGRLKGYSILAIAEELPDDGKIFACAEVPYLGVNSQEAFDYSSDGKKINMQVGPVADTLEALHAEDEHFDIVFIDADQRNAVQYYSFVMDNHLLRMDAVICVENTLMKGQVYLENVSDENVLAVRKLNSVINSDPRVEQVILPVQSGLSIIRRIPIPPDAVIESKKEVVRDDVFWGRNRRRILDRLRLDGKVAFVTGAGQGIGRAFAHALGEAGAKVAVVDLVLAKAEAVVCELSLKGIKSLALAVDVSKPEDVQRMVDAIVARWGTVHIACNNAGINLNSASEETSLEEWDKTFNVNLRGLFLCCQAAGRIMLNQGYGKIINTASMASLIVPHPQKQLAYNVSKAGVVKLTQTLGTEWIDRGVKVNCISPGIVDTPLIRSKELRPLVQRWIGDIPAGRLAQTTDLQAAVVYLASEASDYMTGHNLVIEGGQSLWTGSGLSSPREYSIWCQVSRMMDRHPHSTFGFCGILTFIKETDPHVRRSRETPEALAGMMGLCRDLVLHCYSSLGGKDDFAAKENIKGVAEGDAVQGCSLPEKTCGCKKEVLEKPDASPDLNVCKNSVHKPNHLEIPDFFHNFVNYRGTCTPPAAEHHVAQMHLYTPGLCADVDGGYGSEDAVPFPPQ</sequence>
<organism evidence="9 10">
    <name type="scientific">Willisornis vidua</name>
    <name type="common">Xingu scale-backed antbird</name>
    <dbReference type="NCBI Taxonomy" id="1566151"/>
    <lineage>
        <taxon>Eukaryota</taxon>
        <taxon>Metazoa</taxon>
        <taxon>Chordata</taxon>
        <taxon>Craniata</taxon>
        <taxon>Vertebrata</taxon>
        <taxon>Euteleostomi</taxon>
        <taxon>Archelosauria</taxon>
        <taxon>Archosauria</taxon>
        <taxon>Dinosauria</taxon>
        <taxon>Saurischia</taxon>
        <taxon>Theropoda</taxon>
        <taxon>Coelurosauria</taxon>
        <taxon>Aves</taxon>
        <taxon>Neognathae</taxon>
        <taxon>Neoaves</taxon>
        <taxon>Telluraves</taxon>
        <taxon>Australaves</taxon>
        <taxon>Passeriformes</taxon>
        <taxon>Thamnophilidae</taxon>
        <taxon>Willisornis</taxon>
    </lineage>
</organism>
<evidence type="ECO:0000256" key="3">
    <source>
        <dbReference type="ARBA" id="ARBA00022603"/>
    </source>
</evidence>
<evidence type="ECO:0000256" key="7">
    <source>
        <dbReference type="ARBA" id="ARBA00023160"/>
    </source>
</evidence>
<dbReference type="InterPro" id="IPR002935">
    <property type="entry name" value="SAM_O-MeTrfase"/>
</dbReference>
<dbReference type="PROSITE" id="PS51682">
    <property type="entry name" value="SAM_OMT_I"/>
    <property type="match status" value="1"/>
</dbReference>
<evidence type="ECO:0000256" key="1">
    <source>
        <dbReference type="ARBA" id="ARBA00005194"/>
    </source>
</evidence>
<dbReference type="Gene3D" id="3.40.50.720">
    <property type="entry name" value="NAD(P)-binding Rossmann-like Domain"/>
    <property type="match status" value="1"/>
</dbReference>
<name>A0ABQ9CLL4_9PASS</name>
<evidence type="ECO:0000313" key="9">
    <source>
        <dbReference type="EMBL" id="KAJ7404912.1"/>
    </source>
</evidence>
<accession>A0ABQ9CLL4</accession>
<comment type="similarity">
    <text evidence="8">Belongs to the class I-like SAM-binding methyltransferase superfamily. Cation-dependent O-methyltransferase family.</text>
</comment>
<dbReference type="SUPFAM" id="SSF51735">
    <property type="entry name" value="NAD(P)-binding Rossmann-fold domains"/>
    <property type="match status" value="1"/>
</dbReference>
<proteinExistence type="inferred from homology"/>
<dbReference type="InterPro" id="IPR002347">
    <property type="entry name" value="SDR_fam"/>
</dbReference>
<evidence type="ECO:0000256" key="6">
    <source>
        <dbReference type="ARBA" id="ARBA00023002"/>
    </source>
</evidence>
<dbReference type="SUPFAM" id="SSF53335">
    <property type="entry name" value="S-adenosyl-L-methionine-dependent methyltransferases"/>
    <property type="match status" value="1"/>
</dbReference>
<dbReference type="PANTHER" id="PTHR42760:SF115">
    <property type="entry name" value="3-OXOACYL-[ACYL-CARRIER-PROTEIN] REDUCTASE FABG"/>
    <property type="match status" value="1"/>
</dbReference>
<gene>
    <name evidence="9" type="ORF">WISP_142746</name>
</gene>
<evidence type="ECO:0000256" key="5">
    <source>
        <dbReference type="ARBA" id="ARBA00022691"/>
    </source>
</evidence>
<evidence type="ECO:0000256" key="8">
    <source>
        <dbReference type="ARBA" id="ARBA00023453"/>
    </source>
</evidence>
<dbReference type="Pfam" id="PF01596">
    <property type="entry name" value="Methyltransf_3"/>
    <property type="match status" value="1"/>
</dbReference>
<evidence type="ECO:0000256" key="4">
    <source>
        <dbReference type="ARBA" id="ARBA00022679"/>
    </source>
</evidence>
<comment type="caution">
    <text evidence="9">The sequence shown here is derived from an EMBL/GenBank/DDBJ whole genome shotgun (WGS) entry which is preliminary data.</text>
</comment>
<keyword evidence="10" id="KW-1185">Reference proteome</keyword>
<dbReference type="EMBL" id="WHWB01034739">
    <property type="protein sequence ID" value="KAJ7404912.1"/>
    <property type="molecule type" value="Genomic_DNA"/>
</dbReference>
<keyword evidence="4" id="KW-0808">Transferase</keyword>
<keyword evidence="6" id="KW-0560">Oxidoreductase</keyword>
<dbReference type="PRINTS" id="PR00080">
    <property type="entry name" value="SDRFAMILY"/>
</dbReference>
<keyword evidence="7" id="KW-0444">Lipid biosynthesis</keyword>
<keyword evidence="7" id="KW-0275">Fatty acid biosynthesis</keyword>
<evidence type="ECO:0000256" key="2">
    <source>
        <dbReference type="ARBA" id="ARBA00006484"/>
    </source>
</evidence>
<keyword evidence="7" id="KW-0443">Lipid metabolism</keyword>
<dbReference type="InterPro" id="IPR036291">
    <property type="entry name" value="NAD(P)-bd_dom_sf"/>
</dbReference>
<dbReference type="Pfam" id="PF13561">
    <property type="entry name" value="adh_short_C2"/>
    <property type="match status" value="1"/>
</dbReference>
<evidence type="ECO:0000313" key="10">
    <source>
        <dbReference type="Proteomes" id="UP001145742"/>
    </source>
</evidence>
<dbReference type="Gene3D" id="3.40.50.150">
    <property type="entry name" value="Vaccinia Virus protein VP39"/>
    <property type="match status" value="1"/>
</dbReference>
<keyword evidence="3" id="KW-0489">Methyltransferase</keyword>
<comment type="pathway">
    <text evidence="1">Lipid metabolism; fatty acid biosynthesis.</text>
</comment>
<dbReference type="InterPro" id="IPR029063">
    <property type="entry name" value="SAM-dependent_MTases_sf"/>
</dbReference>
<dbReference type="PANTHER" id="PTHR42760">
    <property type="entry name" value="SHORT-CHAIN DEHYDROGENASES/REDUCTASES FAMILY MEMBER"/>
    <property type="match status" value="1"/>
</dbReference>
<protein>
    <submittedName>
        <fullName evidence="9">Uncharacterized protein</fullName>
    </submittedName>
</protein>
<reference evidence="9" key="1">
    <citation type="submission" date="2019-10" db="EMBL/GenBank/DDBJ databases">
        <authorList>
            <person name="Soares A.E.R."/>
            <person name="Aleixo A."/>
            <person name="Schneider P."/>
            <person name="Miyaki C.Y."/>
            <person name="Schneider M.P."/>
            <person name="Mello C."/>
            <person name="Vasconcelos A.T.R."/>
        </authorList>
    </citation>
    <scope>NUCLEOTIDE SEQUENCE</scope>
    <source>
        <tissue evidence="9">Muscle</tissue>
    </source>
</reference>
<keyword evidence="5" id="KW-0949">S-adenosyl-L-methionine</keyword>